<name>A0AAV5WVH1_9BILA</name>
<keyword evidence="8" id="KW-0449">Lipoprotein</keyword>
<dbReference type="PANTHER" id="PTHR10218">
    <property type="entry name" value="GTP-BINDING PROTEIN ALPHA SUBUNIT"/>
    <property type="match status" value="1"/>
</dbReference>
<keyword evidence="4 9" id="KW-0547">Nucleotide-binding</keyword>
<dbReference type="GO" id="GO:0005525">
    <property type="term" value="F:GTP binding"/>
    <property type="evidence" value="ECO:0007669"/>
    <property type="project" value="UniProtKB-KW"/>
</dbReference>
<keyword evidence="3 10" id="KW-0479">Metal-binding</keyword>
<reference evidence="12" key="1">
    <citation type="submission" date="2023-10" db="EMBL/GenBank/DDBJ databases">
        <title>Genome assembly of Pristionchus species.</title>
        <authorList>
            <person name="Yoshida K."/>
            <person name="Sommer R.J."/>
        </authorList>
    </citation>
    <scope>NUCLEOTIDE SEQUENCE</scope>
    <source>
        <strain evidence="12">RS5133</strain>
    </source>
</reference>
<keyword evidence="6" id="KW-0564">Palmitate</keyword>
<keyword evidence="11" id="KW-0812">Transmembrane</keyword>
<dbReference type="GO" id="GO:0005737">
    <property type="term" value="C:cytoplasm"/>
    <property type="evidence" value="ECO:0007669"/>
    <property type="project" value="TreeGrafter"/>
</dbReference>
<dbReference type="PANTHER" id="PTHR10218:SF302">
    <property type="entry name" value="GUANINE NUCLEOTIDE-BINDING PROTEIN ALPHA-5 SUBUNIT"/>
    <property type="match status" value="1"/>
</dbReference>
<dbReference type="Proteomes" id="UP001432322">
    <property type="component" value="Unassembled WGS sequence"/>
</dbReference>
<protein>
    <recommendedName>
        <fullName evidence="14">ADP ribosylation factor</fullName>
    </recommendedName>
</protein>
<feature type="non-terminal residue" evidence="12">
    <location>
        <position position="1"/>
    </location>
</feature>
<evidence type="ECO:0000256" key="6">
    <source>
        <dbReference type="ARBA" id="ARBA00023139"/>
    </source>
</evidence>
<evidence type="ECO:0000256" key="7">
    <source>
        <dbReference type="ARBA" id="ARBA00023224"/>
    </source>
</evidence>
<evidence type="ECO:0008006" key="14">
    <source>
        <dbReference type="Google" id="ProtNLM"/>
    </source>
</evidence>
<proteinExistence type="predicted"/>
<keyword evidence="7" id="KW-0807">Transducer</keyword>
<dbReference type="GO" id="GO:0007188">
    <property type="term" value="P:adenylate cyclase-modulating G protein-coupled receptor signaling pathway"/>
    <property type="evidence" value="ECO:0007669"/>
    <property type="project" value="TreeGrafter"/>
</dbReference>
<evidence type="ECO:0000256" key="1">
    <source>
        <dbReference type="ARBA" id="ARBA00011356"/>
    </source>
</evidence>
<dbReference type="FunFam" id="1.10.400.10:FF:000064">
    <property type="entry name" value="Uncharacterized protein"/>
    <property type="match status" value="1"/>
</dbReference>
<dbReference type="GO" id="GO:0001664">
    <property type="term" value="F:G protein-coupled receptor binding"/>
    <property type="evidence" value="ECO:0007669"/>
    <property type="project" value="TreeGrafter"/>
</dbReference>
<keyword evidence="5 9" id="KW-0342">GTP-binding</keyword>
<sequence length="112" mass="12933">IINSIMRFKCVKSFMEPFPNYATLPDNAHYYIPNLPRLLNVEYEPTAEDVLHLRVPTTNINEINFNFSTCTIKLVDVGGQRTYRKKWIHCFENVAAILFVASMAAYDQSSLK</sequence>
<dbReference type="AlphaFoldDB" id="A0AAV5WVH1"/>
<keyword evidence="11" id="KW-0472">Membrane</keyword>
<feature type="binding site" evidence="10">
    <location>
        <position position="57"/>
    </location>
    <ligand>
        <name>Mg(2+)</name>
        <dbReference type="ChEBI" id="CHEBI:18420"/>
    </ligand>
</feature>
<dbReference type="PRINTS" id="PR00318">
    <property type="entry name" value="GPROTEINA"/>
</dbReference>
<keyword evidence="2" id="KW-0519">Myristate</keyword>
<evidence type="ECO:0000256" key="2">
    <source>
        <dbReference type="ARBA" id="ARBA00022707"/>
    </source>
</evidence>
<evidence type="ECO:0000256" key="3">
    <source>
        <dbReference type="ARBA" id="ARBA00022723"/>
    </source>
</evidence>
<dbReference type="GO" id="GO:0003924">
    <property type="term" value="F:GTPase activity"/>
    <property type="evidence" value="ECO:0007669"/>
    <property type="project" value="InterPro"/>
</dbReference>
<dbReference type="SUPFAM" id="SSF47895">
    <property type="entry name" value="Transducin (alpha subunit), insertion domain"/>
    <property type="match status" value="1"/>
</dbReference>
<evidence type="ECO:0000256" key="9">
    <source>
        <dbReference type="PIRSR" id="PIRSR601019-1"/>
    </source>
</evidence>
<feature type="binding site" evidence="9">
    <location>
        <begin position="51"/>
        <end position="57"/>
    </location>
    <ligand>
        <name>GTP</name>
        <dbReference type="ChEBI" id="CHEBI:37565"/>
    </ligand>
</feature>
<feature type="transmembrane region" description="Helical" evidence="11">
    <location>
        <begin position="87"/>
        <end position="106"/>
    </location>
</feature>
<dbReference type="SMART" id="SM00275">
    <property type="entry name" value="G_alpha"/>
    <property type="match status" value="1"/>
</dbReference>
<evidence type="ECO:0000256" key="4">
    <source>
        <dbReference type="ARBA" id="ARBA00022741"/>
    </source>
</evidence>
<dbReference type="InterPro" id="IPR027417">
    <property type="entry name" value="P-loop_NTPase"/>
</dbReference>
<gene>
    <name evidence="12" type="ORF">PFISCL1PPCAC_25044</name>
</gene>
<dbReference type="GO" id="GO:0031683">
    <property type="term" value="F:G-protein beta/gamma-subunit complex binding"/>
    <property type="evidence" value="ECO:0007669"/>
    <property type="project" value="InterPro"/>
</dbReference>
<comment type="caution">
    <text evidence="12">The sequence shown here is derived from an EMBL/GenBank/DDBJ whole genome shotgun (WGS) entry which is preliminary data.</text>
</comment>
<keyword evidence="10" id="KW-0460">Magnesium</keyword>
<dbReference type="Pfam" id="PF00503">
    <property type="entry name" value="G-alpha"/>
    <property type="match status" value="1"/>
</dbReference>
<dbReference type="InterPro" id="IPR001019">
    <property type="entry name" value="Gprotein_alpha_su"/>
</dbReference>
<dbReference type="SUPFAM" id="SSF52540">
    <property type="entry name" value="P-loop containing nucleoside triphosphate hydrolases"/>
    <property type="match status" value="1"/>
</dbReference>
<dbReference type="PROSITE" id="PS51882">
    <property type="entry name" value="G_ALPHA"/>
    <property type="match status" value="1"/>
</dbReference>
<evidence type="ECO:0000256" key="5">
    <source>
        <dbReference type="ARBA" id="ARBA00023134"/>
    </source>
</evidence>
<dbReference type="Gene3D" id="3.40.50.300">
    <property type="entry name" value="P-loop containing nucleotide triphosphate hydrolases"/>
    <property type="match status" value="1"/>
</dbReference>
<evidence type="ECO:0000256" key="10">
    <source>
        <dbReference type="PIRSR" id="PIRSR601019-2"/>
    </source>
</evidence>
<evidence type="ECO:0000313" key="12">
    <source>
        <dbReference type="EMBL" id="GMT33747.1"/>
    </source>
</evidence>
<dbReference type="EMBL" id="BTSY01000006">
    <property type="protein sequence ID" value="GMT33747.1"/>
    <property type="molecule type" value="Genomic_DNA"/>
</dbReference>
<dbReference type="InterPro" id="IPR011025">
    <property type="entry name" value="GproteinA_insert"/>
</dbReference>
<dbReference type="GO" id="GO:0005834">
    <property type="term" value="C:heterotrimeric G-protein complex"/>
    <property type="evidence" value="ECO:0007669"/>
    <property type="project" value="TreeGrafter"/>
</dbReference>
<comment type="subunit">
    <text evidence="1">G proteins are composed of 3 units; alpha, beta and gamma. The alpha chain contains the guanine nucleotide binding site.</text>
</comment>
<organism evidence="12 13">
    <name type="scientific">Pristionchus fissidentatus</name>
    <dbReference type="NCBI Taxonomy" id="1538716"/>
    <lineage>
        <taxon>Eukaryota</taxon>
        <taxon>Metazoa</taxon>
        <taxon>Ecdysozoa</taxon>
        <taxon>Nematoda</taxon>
        <taxon>Chromadorea</taxon>
        <taxon>Rhabditida</taxon>
        <taxon>Rhabditina</taxon>
        <taxon>Diplogasteromorpha</taxon>
        <taxon>Diplogasteroidea</taxon>
        <taxon>Neodiplogasteridae</taxon>
        <taxon>Pristionchus</taxon>
    </lineage>
</organism>
<accession>A0AAV5WVH1</accession>
<dbReference type="FunFam" id="3.40.50.300:FF:000692">
    <property type="entry name" value="Guanine nucleotide-binding protein subunit alpha"/>
    <property type="match status" value="1"/>
</dbReference>
<keyword evidence="13" id="KW-1185">Reference proteome</keyword>
<evidence type="ECO:0000256" key="11">
    <source>
        <dbReference type="SAM" id="Phobius"/>
    </source>
</evidence>
<dbReference type="GO" id="GO:0046872">
    <property type="term" value="F:metal ion binding"/>
    <property type="evidence" value="ECO:0007669"/>
    <property type="project" value="UniProtKB-KW"/>
</dbReference>
<feature type="binding site" evidence="9">
    <location>
        <begin position="76"/>
        <end position="80"/>
    </location>
    <ligand>
        <name>GTP</name>
        <dbReference type="ChEBI" id="CHEBI:37565"/>
    </ligand>
</feature>
<evidence type="ECO:0000313" key="13">
    <source>
        <dbReference type="Proteomes" id="UP001432322"/>
    </source>
</evidence>
<dbReference type="Gene3D" id="1.10.400.10">
    <property type="entry name" value="GI Alpha 1, domain 2-like"/>
    <property type="match status" value="1"/>
</dbReference>
<evidence type="ECO:0000256" key="8">
    <source>
        <dbReference type="ARBA" id="ARBA00023288"/>
    </source>
</evidence>
<keyword evidence="11" id="KW-1133">Transmembrane helix</keyword>